<gene>
    <name evidence="10" type="ORF">A3196_05790</name>
</gene>
<dbReference type="PRINTS" id="PR00260">
    <property type="entry name" value="CHEMTRNSDUCR"/>
</dbReference>
<dbReference type="PANTHER" id="PTHR32089">
    <property type="entry name" value="METHYL-ACCEPTING CHEMOTAXIS PROTEIN MCPB"/>
    <property type="match status" value="1"/>
</dbReference>
<evidence type="ECO:0000313" key="10">
    <source>
        <dbReference type="EMBL" id="ODB96314.1"/>
    </source>
</evidence>
<evidence type="ECO:0000256" key="3">
    <source>
        <dbReference type="ARBA" id="ARBA00022989"/>
    </source>
</evidence>
<dbReference type="GO" id="GO:0016020">
    <property type="term" value="C:membrane"/>
    <property type="evidence" value="ECO:0007669"/>
    <property type="project" value="UniProtKB-SubCell"/>
</dbReference>
<keyword evidence="11" id="KW-1185">Reference proteome</keyword>
<dbReference type="AlphaFoldDB" id="A0A1E2UP34"/>
<accession>A0A1E2UP34</accession>
<keyword evidence="2" id="KW-0812">Transmembrane</keyword>
<evidence type="ECO:0000256" key="6">
    <source>
        <dbReference type="ARBA" id="ARBA00029447"/>
    </source>
</evidence>
<name>A0A1E2UP34_9GAMM</name>
<dbReference type="InterPro" id="IPR025991">
    <property type="entry name" value="Chemoreceptor_zinc-bind_dom"/>
</dbReference>
<keyword evidence="3" id="KW-1133">Transmembrane helix</keyword>
<feature type="domain" description="Methyl-accepting transducer" evidence="9">
    <location>
        <begin position="60"/>
        <end position="254"/>
    </location>
</feature>
<dbReference type="InterPro" id="IPR004089">
    <property type="entry name" value="MCPsignal_dom"/>
</dbReference>
<dbReference type="OrthoDB" id="9808588at2"/>
<dbReference type="RefSeq" id="WP_069019413.1">
    <property type="nucleotide sequence ID" value="NZ_LVJY01000003.1"/>
</dbReference>
<dbReference type="STRING" id="1818881.A3196_05790"/>
<comment type="caution">
    <text evidence="10">The sequence shown here is derived from an EMBL/GenBank/DDBJ whole genome shotgun (WGS) entry which is preliminary data.</text>
</comment>
<evidence type="ECO:0000256" key="4">
    <source>
        <dbReference type="ARBA" id="ARBA00023136"/>
    </source>
</evidence>
<dbReference type="Pfam" id="PF13682">
    <property type="entry name" value="CZB"/>
    <property type="match status" value="1"/>
</dbReference>
<dbReference type="Proteomes" id="UP000094849">
    <property type="component" value="Unassembled WGS sequence"/>
</dbReference>
<evidence type="ECO:0000313" key="11">
    <source>
        <dbReference type="Proteomes" id="UP000094849"/>
    </source>
</evidence>
<feature type="coiled-coil region" evidence="8">
    <location>
        <begin position="17"/>
        <end position="51"/>
    </location>
</feature>
<dbReference type="InterPro" id="IPR004090">
    <property type="entry name" value="Chemotax_Me-accpt_rcpt"/>
</dbReference>
<evidence type="ECO:0000256" key="7">
    <source>
        <dbReference type="PROSITE-ProRule" id="PRU00284"/>
    </source>
</evidence>
<evidence type="ECO:0000256" key="5">
    <source>
        <dbReference type="ARBA" id="ARBA00023224"/>
    </source>
</evidence>
<dbReference type="GO" id="GO:0004888">
    <property type="term" value="F:transmembrane signaling receptor activity"/>
    <property type="evidence" value="ECO:0007669"/>
    <property type="project" value="InterPro"/>
</dbReference>
<dbReference type="Gene3D" id="1.10.287.950">
    <property type="entry name" value="Methyl-accepting chemotaxis protein"/>
    <property type="match status" value="1"/>
</dbReference>
<evidence type="ECO:0000256" key="8">
    <source>
        <dbReference type="SAM" id="Coils"/>
    </source>
</evidence>
<dbReference type="Gene3D" id="1.20.120.30">
    <property type="entry name" value="Aspartate receptor, ligand-binding domain"/>
    <property type="match status" value="1"/>
</dbReference>
<evidence type="ECO:0000259" key="9">
    <source>
        <dbReference type="PROSITE" id="PS50111"/>
    </source>
</evidence>
<keyword evidence="8" id="KW-0175">Coiled coil</keyword>
<comment type="similarity">
    <text evidence="6">Belongs to the methyl-accepting chemotaxis (MCP) protein family.</text>
</comment>
<proteinExistence type="inferred from homology"/>
<evidence type="ECO:0000256" key="1">
    <source>
        <dbReference type="ARBA" id="ARBA00004141"/>
    </source>
</evidence>
<keyword evidence="5 7" id="KW-0807">Transducer</keyword>
<keyword evidence="4" id="KW-0472">Membrane</keyword>
<dbReference type="SMART" id="SM00283">
    <property type="entry name" value="MA"/>
    <property type="match status" value="1"/>
</dbReference>
<sequence length="375" mass="41103">MFGLSNKKTLTLQAEQISQQDARIQALEHELAAVKGDNDTLRQEKEKLQSKGELDQQLFANLSSFGESFSQLQHSLSHTANSMKEEKQSAIKGSEISSQAISGVEVMSSEIDNVTTISRESSDSVVKLSTIADSISNFVSIIQGISEQTNLLALNAAIEAARAGEMGRGFAVVADEVRNLAGRTREATTEIAALVDTITQETKKSVETMSSVMDVTESFQSQVTESIQMIKKQFELSKEMESAIASTSLRTFVELAKLDHLIFKFGIYKSFMGLTEPEPNQLTDHRNCRLGNWYYNGEGQDCFSQLSGYREIEAPHLDVHKNGKLAMEYVKAGDHKNGLGAISKMEEASLLVLSSLEDLARAGESNSSILCTSDH</sequence>
<comment type="subcellular location">
    <subcellularLocation>
        <location evidence="1">Membrane</location>
        <topology evidence="1">Multi-pass membrane protein</topology>
    </subcellularLocation>
</comment>
<dbReference type="EMBL" id="LVJZ01000003">
    <property type="protein sequence ID" value="ODB96314.1"/>
    <property type="molecule type" value="Genomic_DNA"/>
</dbReference>
<dbReference type="Pfam" id="PF00015">
    <property type="entry name" value="MCPsignal"/>
    <property type="match status" value="1"/>
</dbReference>
<dbReference type="GO" id="GO:0007165">
    <property type="term" value="P:signal transduction"/>
    <property type="evidence" value="ECO:0007669"/>
    <property type="project" value="UniProtKB-KW"/>
</dbReference>
<protein>
    <recommendedName>
        <fullName evidence="9">Methyl-accepting transducer domain-containing protein</fullName>
    </recommendedName>
</protein>
<dbReference type="SUPFAM" id="SSF58104">
    <property type="entry name" value="Methyl-accepting chemotaxis protein (MCP) signaling domain"/>
    <property type="match status" value="1"/>
</dbReference>
<dbReference type="PANTHER" id="PTHR32089:SF119">
    <property type="entry name" value="METHYL-ACCEPTING CHEMOTAXIS PROTEIN CTPL"/>
    <property type="match status" value="1"/>
</dbReference>
<dbReference type="GO" id="GO:0006935">
    <property type="term" value="P:chemotaxis"/>
    <property type="evidence" value="ECO:0007669"/>
    <property type="project" value="InterPro"/>
</dbReference>
<reference evidence="10 11" key="1">
    <citation type="submission" date="2016-03" db="EMBL/GenBank/DDBJ databases">
        <title>Chemosynthetic sulphur-oxidizing symbionts of marine invertebrate animals are capable of nitrogen fixation.</title>
        <authorList>
            <person name="Petersen J.M."/>
            <person name="Kemper A."/>
            <person name="Gruber-Vodicka H."/>
            <person name="Cardini U."/>
            <person name="Geest Mvander."/>
            <person name="Kleiner M."/>
            <person name="Bulgheresi S."/>
            <person name="Fussmann M."/>
            <person name="Herbold C."/>
            <person name="Seah B.K.B."/>
            <person name="Antony C.Paul."/>
            <person name="Liu D."/>
            <person name="Belitz A."/>
            <person name="Weber M."/>
        </authorList>
    </citation>
    <scope>NUCLEOTIDE SEQUENCE [LARGE SCALE GENOMIC DNA]</scope>
    <source>
        <strain evidence="10">G_D</strain>
    </source>
</reference>
<dbReference type="PROSITE" id="PS50111">
    <property type="entry name" value="CHEMOTAXIS_TRANSDUC_2"/>
    <property type="match status" value="1"/>
</dbReference>
<evidence type="ECO:0000256" key="2">
    <source>
        <dbReference type="ARBA" id="ARBA00022692"/>
    </source>
</evidence>
<organism evidence="10 11">
    <name type="scientific">Candidatus Thiodiazotropha endoloripes</name>
    <dbReference type="NCBI Taxonomy" id="1818881"/>
    <lineage>
        <taxon>Bacteria</taxon>
        <taxon>Pseudomonadati</taxon>
        <taxon>Pseudomonadota</taxon>
        <taxon>Gammaproteobacteria</taxon>
        <taxon>Chromatiales</taxon>
        <taxon>Sedimenticolaceae</taxon>
        <taxon>Candidatus Thiodiazotropha</taxon>
    </lineage>
</organism>